<accession>A0A371K2K4</accession>
<dbReference type="PANTHER" id="PTHR43479">
    <property type="entry name" value="ACREF/ENVCD OPERON REPRESSOR-RELATED"/>
    <property type="match status" value="1"/>
</dbReference>
<name>A0A371K2K4_9GAMM</name>
<dbReference type="SUPFAM" id="SSF46689">
    <property type="entry name" value="Homeodomain-like"/>
    <property type="match status" value="1"/>
</dbReference>
<evidence type="ECO:0000313" key="4">
    <source>
        <dbReference type="EMBL" id="RDZ28156.1"/>
    </source>
</evidence>
<dbReference type="Proteomes" id="UP000264492">
    <property type="component" value="Unassembled WGS sequence"/>
</dbReference>
<organism evidence="4 5">
    <name type="scientific">Lysobacter silvisoli</name>
    <dbReference type="NCBI Taxonomy" id="2293254"/>
    <lineage>
        <taxon>Bacteria</taxon>
        <taxon>Pseudomonadati</taxon>
        <taxon>Pseudomonadota</taxon>
        <taxon>Gammaproteobacteria</taxon>
        <taxon>Lysobacterales</taxon>
        <taxon>Lysobacteraceae</taxon>
        <taxon>Lysobacter</taxon>
    </lineage>
</organism>
<keyword evidence="1 2" id="KW-0238">DNA-binding</keyword>
<dbReference type="InterPro" id="IPR009057">
    <property type="entry name" value="Homeodomain-like_sf"/>
</dbReference>
<evidence type="ECO:0000256" key="1">
    <source>
        <dbReference type="ARBA" id="ARBA00023125"/>
    </source>
</evidence>
<feature type="domain" description="HTH tetR-type" evidence="3">
    <location>
        <begin position="13"/>
        <end position="73"/>
    </location>
</feature>
<sequence length="195" mass="21451">MTQADPNEDPRRRRTRQDLLAAFFSLVLSRRYHEIRVADVLERSGVGRSTFYEHFGNKDALLSASLEGPFQILAGLVRTDADAQRVQAILEHFWQNRALARSLFQGAALRIVRRTLVEHVEAALSRDQRSRLRIPVRLAASSLADGLFSPIVAWLSGEAKCSAQDLALALQLCVAASARALQAGHATHSNSGDAP</sequence>
<dbReference type="AlphaFoldDB" id="A0A371K2K4"/>
<dbReference type="EMBL" id="QTSU01000001">
    <property type="protein sequence ID" value="RDZ28156.1"/>
    <property type="molecule type" value="Genomic_DNA"/>
</dbReference>
<keyword evidence="5" id="KW-1185">Reference proteome</keyword>
<evidence type="ECO:0000259" key="3">
    <source>
        <dbReference type="PROSITE" id="PS50977"/>
    </source>
</evidence>
<proteinExistence type="predicted"/>
<protein>
    <submittedName>
        <fullName evidence="4">TetR/AcrR family transcriptional regulator</fullName>
    </submittedName>
</protein>
<dbReference type="InterPro" id="IPR050624">
    <property type="entry name" value="HTH-type_Tx_Regulator"/>
</dbReference>
<evidence type="ECO:0000313" key="5">
    <source>
        <dbReference type="Proteomes" id="UP000264492"/>
    </source>
</evidence>
<dbReference type="RefSeq" id="WP_115857598.1">
    <property type="nucleotide sequence ID" value="NZ_QTSU01000001.1"/>
</dbReference>
<dbReference type="GO" id="GO:0003677">
    <property type="term" value="F:DNA binding"/>
    <property type="evidence" value="ECO:0007669"/>
    <property type="project" value="UniProtKB-UniRule"/>
</dbReference>
<dbReference type="OrthoDB" id="9798857at2"/>
<dbReference type="InterPro" id="IPR001647">
    <property type="entry name" value="HTH_TetR"/>
</dbReference>
<feature type="DNA-binding region" description="H-T-H motif" evidence="2">
    <location>
        <begin position="36"/>
        <end position="55"/>
    </location>
</feature>
<evidence type="ECO:0000256" key="2">
    <source>
        <dbReference type="PROSITE-ProRule" id="PRU00335"/>
    </source>
</evidence>
<dbReference type="PANTHER" id="PTHR43479:SF11">
    <property type="entry name" value="ACREF_ENVCD OPERON REPRESSOR-RELATED"/>
    <property type="match status" value="1"/>
</dbReference>
<dbReference type="Pfam" id="PF00440">
    <property type="entry name" value="TetR_N"/>
    <property type="match status" value="1"/>
</dbReference>
<gene>
    <name evidence="4" type="ORF">DX914_03155</name>
</gene>
<dbReference type="Gene3D" id="1.10.357.10">
    <property type="entry name" value="Tetracycline Repressor, domain 2"/>
    <property type="match status" value="1"/>
</dbReference>
<comment type="caution">
    <text evidence="4">The sequence shown here is derived from an EMBL/GenBank/DDBJ whole genome shotgun (WGS) entry which is preliminary data.</text>
</comment>
<reference evidence="4 5" key="1">
    <citation type="submission" date="2018-08" db="EMBL/GenBank/DDBJ databases">
        <title>Lysobacter sp. zong2l5, whole genome shotgun sequence.</title>
        <authorList>
            <person name="Zhang X."/>
            <person name="Feng G."/>
            <person name="Zhu H."/>
        </authorList>
    </citation>
    <scope>NUCLEOTIDE SEQUENCE [LARGE SCALE GENOMIC DNA]</scope>
    <source>
        <strain evidence="5">zong2l5</strain>
    </source>
</reference>
<dbReference type="PROSITE" id="PS50977">
    <property type="entry name" value="HTH_TETR_2"/>
    <property type="match status" value="1"/>
</dbReference>